<dbReference type="AlphaFoldDB" id="A0A6I6JS82"/>
<keyword evidence="8" id="KW-1185">Reference proteome</keyword>
<organism evidence="7 8">
    <name type="scientific">Maribellus comscasis</name>
    <dbReference type="NCBI Taxonomy" id="2681766"/>
    <lineage>
        <taxon>Bacteria</taxon>
        <taxon>Pseudomonadati</taxon>
        <taxon>Bacteroidota</taxon>
        <taxon>Bacteroidia</taxon>
        <taxon>Marinilabiliales</taxon>
        <taxon>Prolixibacteraceae</taxon>
        <taxon>Maribellus</taxon>
    </lineage>
</organism>
<feature type="transmembrane region" description="Helical" evidence="6">
    <location>
        <begin position="204"/>
        <end position="222"/>
    </location>
</feature>
<feature type="transmembrane region" description="Helical" evidence="6">
    <location>
        <begin position="55"/>
        <end position="75"/>
    </location>
</feature>
<keyword evidence="4 6" id="KW-1133">Transmembrane helix</keyword>
<comment type="subcellular location">
    <subcellularLocation>
        <location evidence="1">Membrane</location>
        <topology evidence="1">Multi-pass membrane protein</topology>
    </subcellularLocation>
</comment>
<dbReference type="GO" id="GO:0016787">
    <property type="term" value="F:hydrolase activity"/>
    <property type="evidence" value="ECO:0007669"/>
    <property type="project" value="TreeGrafter"/>
</dbReference>
<sequence>MRKILFHVIFFIIIAGDLSGKWFQLEKLDYIFKPLIMVWIAGFFLLYSRNVDRKVVQFAVFAFLFSWFGDILLMFGNDRFLFFVLGLAAFLIAQIIYISLFLHTINLSGKKPFLKKRPFWLIAYIAYGLIIYILLFEQLDAILRVAVFVYMLALLGMSVMALNRFGNGHPVSFSLVFSGSVLFVLSDTMIAINKFLVTIPYEGIFIMVTYIGAQYLIMTGLLKQYE</sequence>
<feature type="transmembrane region" description="Helical" evidence="6">
    <location>
        <begin position="117"/>
        <end position="135"/>
    </location>
</feature>
<keyword evidence="3 6" id="KW-0812">Transmembrane</keyword>
<evidence type="ECO:0000256" key="5">
    <source>
        <dbReference type="ARBA" id="ARBA00023136"/>
    </source>
</evidence>
<feature type="transmembrane region" description="Helical" evidence="6">
    <location>
        <begin position="81"/>
        <end position="105"/>
    </location>
</feature>
<dbReference type="PANTHER" id="PTHR31885:SF6">
    <property type="entry name" value="GH04784P"/>
    <property type="match status" value="1"/>
</dbReference>
<gene>
    <name evidence="7" type="ORF">GM418_04865</name>
</gene>
<evidence type="ECO:0000256" key="3">
    <source>
        <dbReference type="ARBA" id="ARBA00022692"/>
    </source>
</evidence>
<dbReference type="Proteomes" id="UP000428260">
    <property type="component" value="Chromosome"/>
</dbReference>
<feature type="transmembrane region" description="Helical" evidence="6">
    <location>
        <begin position="30"/>
        <end position="48"/>
    </location>
</feature>
<protein>
    <recommendedName>
        <fullName evidence="9">Lysoplasmalogenase</fullName>
    </recommendedName>
</protein>
<name>A0A6I6JS82_9BACT</name>
<feature type="transmembrane region" description="Helical" evidence="6">
    <location>
        <begin position="141"/>
        <end position="161"/>
    </location>
</feature>
<reference evidence="7 8" key="1">
    <citation type="submission" date="2019-11" db="EMBL/GenBank/DDBJ databases">
        <authorList>
            <person name="Zheng R.K."/>
            <person name="Sun C.M."/>
        </authorList>
    </citation>
    <scope>NUCLEOTIDE SEQUENCE [LARGE SCALE GENOMIC DNA]</scope>
    <source>
        <strain evidence="7 8">WC007</strain>
    </source>
</reference>
<dbReference type="GO" id="GO:0016020">
    <property type="term" value="C:membrane"/>
    <property type="evidence" value="ECO:0007669"/>
    <property type="project" value="UniProtKB-SubCell"/>
</dbReference>
<accession>A0A6I6JS82</accession>
<dbReference type="Pfam" id="PF07947">
    <property type="entry name" value="YhhN"/>
    <property type="match status" value="1"/>
</dbReference>
<evidence type="ECO:0000256" key="1">
    <source>
        <dbReference type="ARBA" id="ARBA00004141"/>
    </source>
</evidence>
<proteinExistence type="inferred from homology"/>
<evidence type="ECO:0008006" key="9">
    <source>
        <dbReference type="Google" id="ProtNLM"/>
    </source>
</evidence>
<evidence type="ECO:0000313" key="7">
    <source>
        <dbReference type="EMBL" id="QGY43012.1"/>
    </source>
</evidence>
<dbReference type="EMBL" id="CP046401">
    <property type="protein sequence ID" value="QGY43012.1"/>
    <property type="molecule type" value="Genomic_DNA"/>
</dbReference>
<dbReference type="KEGG" id="mcos:GM418_04865"/>
<dbReference type="InterPro" id="IPR012506">
    <property type="entry name" value="TMEM86B-like"/>
</dbReference>
<evidence type="ECO:0000256" key="6">
    <source>
        <dbReference type="SAM" id="Phobius"/>
    </source>
</evidence>
<evidence type="ECO:0000256" key="4">
    <source>
        <dbReference type="ARBA" id="ARBA00022989"/>
    </source>
</evidence>
<feature type="transmembrane region" description="Helical" evidence="6">
    <location>
        <begin position="173"/>
        <end position="192"/>
    </location>
</feature>
<dbReference type="RefSeq" id="WP_158863718.1">
    <property type="nucleotide sequence ID" value="NZ_CP046401.1"/>
</dbReference>
<keyword evidence="5 6" id="KW-0472">Membrane</keyword>
<dbReference type="PANTHER" id="PTHR31885">
    <property type="entry name" value="GH04784P"/>
    <property type="match status" value="1"/>
</dbReference>
<evidence type="ECO:0000256" key="2">
    <source>
        <dbReference type="ARBA" id="ARBA00007375"/>
    </source>
</evidence>
<evidence type="ECO:0000313" key="8">
    <source>
        <dbReference type="Proteomes" id="UP000428260"/>
    </source>
</evidence>
<comment type="similarity">
    <text evidence="2">Belongs to the TMEM86 family.</text>
</comment>